<gene>
    <name evidence="3" type="ORF">SAMN04487949_3325</name>
</gene>
<evidence type="ECO:0000313" key="4">
    <source>
        <dbReference type="Proteomes" id="UP000199451"/>
    </source>
</evidence>
<dbReference type="SMART" id="SM00418">
    <property type="entry name" value="HTH_ARSR"/>
    <property type="match status" value="1"/>
</dbReference>
<organism evidence="3 4">
    <name type="scientific">Halogranum gelatinilyticum</name>
    <dbReference type="NCBI Taxonomy" id="660521"/>
    <lineage>
        <taxon>Archaea</taxon>
        <taxon>Methanobacteriati</taxon>
        <taxon>Methanobacteriota</taxon>
        <taxon>Stenosarchaea group</taxon>
        <taxon>Halobacteria</taxon>
        <taxon>Halobacteriales</taxon>
        <taxon>Haloferacaceae</taxon>
    </lineage>
</organism>
<dbReference type="GO" id="GO:0003700">
    <property type="term" value="F:DNA-binding transcription factor activity"/>
    <property type="evidence" value="ECO:0007669"/>
    <property type="project" value="InterPro"/>
</dbReference>
<dbReference type="STRING" id="660521.SAMN04487949_3325"/>
<feature type="domain" description="HTH arsR-type" evidence="2">
    <location>
        <begin position="31"/>
        <end position="115"/>
    </location>
</feature>
<dbReference type="Proteomes" id="UP000199451">
    <property type="component" value="Unassembled WGS sequence"/>
</dbReference>
<evidence type="ECO:0000259" key="2">
    <source>
        <dbReference type="SMART" id="SM00418"/>
    </source>
</evidence>
<dbReference type="OrthoDB" id="11368at2157"/>
<evidence type="ECO:0000313" key="3">
    <source>
        <dbReference type="EMBL" id="SDN09041.1"/>
    </source>
</evidence>
<reference evidence="4" key="1">
    <citation type="submission" date="2016-10" db="EMBL/GenBank/DDBJ databases">
        <authorList>
            <person name="Varghese N."/>
            <person name="Submissions S."/>
        </authorList>
    </citation>
    <scope>NUCLEOTIDE SEQUENCE [LARGE SCALE GENOMIC DNA]</scope>
    <source>
        <strain evidence="4">CGMCC 1.10119</strain>
    </source>
</reference>
<keyword evidence="3" id="KW-0238">DNA-binding</keyword>
<dbReference type="RefSeq" id="WP_089699265.1">
    <property type="nucleotide sequence ID" value="NZ_FNHL01000005.1"/>
</dbReference>
<name>A0A1G9YKQ9_9EURY</name>
<dbReference type="InterPro" id="IPR011991">
    <property type="entry name" value="ArsR-like_HTH"/>
</dbReference>
<dbReference type="AlphaFoldDB" id="A0A1G9YKQ9"/>
<sequence length="200" mass="21608">MSLLPYSDTDVDARQKGEIQVLGMDDEETNEVLSAISSTTARKILTEVYTEPATPSEIADRTGGSVQNVSYHLTKLEDAGAIEVADTRYSEKGQEMRIYGPSDEPIVLFVGTEERQAGLLSRLKQLVSAVGVVIATSFAIGIVVDDSMLFGIQMNASAGQVTGFPLAIGFLIGGLFSLLLVGLWIGWNWYSNRENAQNSI</sequence>
<dbReference type="InterPro" id="IPR036390">
    <property type="entry name" value="WH_DNA-bd_sf"/>
</dbReference>
<dbReference type="SUPFAM" id="SSF46785">
    <property type="entry name" value="Winged helix' DNA-binding domain"/>
    <property type="match status" value="1"/>
</dbReference>
<dbReference type="Gene3D" id="1.10.10.10">
    <property type="entry name" value="Winged helix-like DNA-binding domain superfamily/Winged helix DNA-binding domain"/>
    <property type="match status" value="1"/>
</dbReference>
<keyword evidence="1" id="KW-0472">Membrane</keyword>
<dbReference type="GeneID" id="73486705"/>
<keyword evidence="4" id="KW-1185">Reference proteome</keyword>
<dbReference type="InterPro" id="IPR036388">
    <property type="entry name" value="WH-like_DNA-bd_sf"/>
</dbReference>
<proteinExistence type="predicted"/>
<accession>A0A1G9YKQ9</accession>
<dbReference type="Pfam" id="PF12840">
    <property type="entry name" value="HTH_20"/>
    <property type="match status" value="1"/>
</dbReference>
<dbReference type="CDD" id="cd00090">
    <property type="entry name" value="HTH_ARSR"/>
    <property type="match status" value="1"/>
</dbReference>
<dbReference type="InterPro" id="IPR001845">
    <property type="entry name" value="HTH_ArsR_DNA-bd_dom"/>
</dbReference>
<dbReference type="GO" id="GO:0003677">
    <property type="term" value="F:DNA binding"/>
    <property type="evidence" value="ECO:0007669"/>
    <property type="project" value="UniProtKB-KW"/>
</dbReference>
<feature type="transmembrane region" description="Helical" evidence="1">
    <location>
        <begin position="126"/>
        <end position="144"/>
    </location>
</feature>
<evidence type="ECO:0000256" key="1">
    <source>
        <dbReference type="SAM" id="Phobius"/>
    </source>
</evidence>
<keyword evidence="1" id="KW-0812">Transmembrane</keyword>
<keyword evidence="1" id="KW-1133">Transmembrane helix</keyword>
<dbReference type="EMBL" id="FNHL01000005">
    <property type="protein sequence ID" value="SDN09041.1"/>
    <property type="molecule type" value="Genomic_DNA"/>
</dbReference>
<protein>
    <submittedName>
        <fullName evidence="3">DNA-binding transcriptional regulator, ArsR family</fullName>
    </submittedName>
</protein>
<feature type="transmembrane region" description="Helical" evidence="1">
    <location>
        <begin position="164"/>
        <end position="187"/>
    </location>
</feature>